<dbReference type="PANTHER" id="PTHR44169:SF6">
    <property type="entry name" value="NADPH-DEPENDENT 1-ACYLDIHYDROXYACETONE PHOSPHATE REDUCTASE"/>
    <property type="match status" value="1"/>
</dbReference>
<dbReference type="InterPro" id="IPR020904">
    <property type="entry name" value="Sc_DH/Rdtase_CS"/>
</dbReference>
<dbReference type="PROSITE" id="PS00061">
    <property type="entry name" value="ADH_SHORT"/>
    <property type="match status" value="1"/>
</dbReference>
<protein>
    <submittedName>
        <fullName evidence="5">SDR family NAD(P)-dependent oxidoreductase</fullName>
    </submittedName>
</protein>
<dbReference type="InterPro" id="IPR057326">
    <property type="entry name" value="KR_dom"/>
</dbReference>
<dbReference type="PANTHER" id="PTHR44169">
    <property type="entry name" value="NADPH-DEPENDENT 1-ACYLDIHYDROXYACETONE PHOSPHATE REDUCTASE"/>
    <property type="match status" value="1"/>
</dbReference>
<dbReference type="SMART" id="SM00822">
    <property type="entry name" value="PKS_KR"/>
    <property type="match status" value="1"/>
</dbReference>
<dbReference type="Gene3D" id="3.40.50.720">
    <property type="entry name" value="NAD(P)-binding Rossmann-like Domain"/>
    <property type="match status" value="1"/>
</dbReference>
<dbReference type="Pfam" id="PF00106">
    <property type="entry name" value="adh_short"/>
    <property type="match status" value="1"/>
</dbReference>
<evidence type="ECO:0000256" key="2">
    <source>
        <dbReference type="ARBA" id="ARBA00023002"/>
    </source>
</evidence>
<keyword evidence="6" id="KW-1185">Reference proteome</keyword>
<accession>A0A4S4FPK7</accession>
<dbReference type="AlphaFoldDB" id="A0A4S4FPK7"/>
<dbReference type="Proteomes" id="UP000307380">
    <property type="component" value="Unassembled WGS sequence"/>
</dbReference>
<dbReference type="RefSeq" id="WP_136424781.1">
    <property type="nucleotide sequence ID" value="NZ_SSSN01000009.1"/>
</dbReference>
<name>A0A4S4FPK7_9MICO</name>
<dbReference type="SUPFAM" id="SSF51735">
    <property type="entry name" value="NAD(P)-binding Rossmann-fold domains"/>
    <property type="match status" value="1"/>
</dbReference>
<dbReference type="OrthoDB" id="9810734at2"/>
<evidence type="ECO:0000256" key="1">
    <source>
        <dbReference type="ARBA" id="ARBA00006484"/>
    </source>
</evidence>
<evidence type="ECO:0000259" key="4">
    <source>
        <dbReference type="SMART" id="SM00822"/>
    </source>
</evidence>
<keyword evidence="2" id="KW-0560">Oxidoreductase</keyword>
<dbReference type="PRINTS" id="PR00081">
    <property type="entry name" value="GDHRDH"/>
</dbReference>
<dbReference type="InterPro" id="IPR002347">
    <property type="entry name" value="SDR_fam"/>
</dbReference>
<dbReference type="EMBL" id="SSSN01000009">
    <property type="protein sequence ID" value="THG32480.1"/>
    <property type="molecule type" value="Genomic_DNA"/>
</dbReference>
<feature type="domain" description="Ketoreductase" evidence="4">
    <location>
        <begin position="6"/>
        <end position="185"/>
    </location>
</feature>
<sequence length="254" mass="26852">MRLDGNVVLITGGGTGIGRALAEALAARGNTVIIAGLRADDLTPVADATPGIDMQVLDVADAESISTGVRAVLGRHPRLNVLINNAGIMTDDDPAEPIDDDGLVRIMATNVLGPIRLISALIEHLRATPDSVIVNVTSMLGYAPLARSPLYSATKAAMHSYTLSLRHRLGDAAPTVVEIAPPLTRTALQAVNLTDERAMHLQDFIAETLAALEAGDAEAYVSRSRERRDAQRVDDIGITRRFNEAMGQPPGTPA</sequence>
<evidence type="ECO:0000313" key="5">
    <source>
        <dbReference type="EMBL" id="THG32480.1"/>
    </source>
</evidence>
<comment type="similarity">
    <text evidence="1 3">Belongs to the short-chain dehydrogenases/reductases (SDR) family.</text>
</comment>
<comment type="caution">
    <text evidence="5">The sequence shown here is derived from an EMBL/GenBank/DDBJ whole genome shotgun (WGS) entry which is preliminary data.</text>
</comment>
<evidence type="ECO:0000256" key="3">
    <source>
        <dbReference type="RuleBase" id="RU000363"/>
    </source>
</evidence>
<gene>
    <name evidence="5" type="ORF">E6C70_11995</name>
</gene>
<organism evidence="5 6">
    <name type="scientific">Orlajensenia flava</name>
    <dbReference type="NCBI Taxonomy" id="2565934"/>
    <lineage>
        <taxon>Bacteria</taxon>
        <taxon>Bacillati</taxon>
        <taxon>Actinomycetota</taxon>
        <taxon>Actinomycetes</taxon>
        <taxon>Micrococcales</taxon>
        <taxon>Microbacteriaceae</taxon>
        <taxon>Orlajensenia</taxon>
    </lineage>
</organism>
<dbReference type="InterPro" id="IPR036291">
    <property type="entry name" value="NAD(P)-bd_dom_sf"/>
</dbReference>
<dbReference type="GO" id="GO:0016491">
    <property type="term" value="F:oxidoreductase activity"/>
    <property type="evidence" value="ECO:0007669"/>
    <property type="project" value="UniProtKB-KW"/>
</dbReference>
<evidence type="ECO:0000313" key="6">
    <source>
        <dbReference type="Proteomes" id="UP000307380"/>
    </source>
</evidence>
<dbReference type="PRINTS" id="PR00080">
    <property type="entry name" value="SDRFAMILY"/>
</dbReference>
<reference evidence="5 6" key="1">
    <citation type="submission" date="2019-04" db="EMBL/GenBank/DDBJ databases">
        <authorList>
            <person name="Jiang L."/>
        </authorList>
    </citation>
    <scope>NUCLEOTIDE SEQUENCE [LARGE SCALE GENOMIC DNA]</scope>
    <source>
        <strain evidence="5 6">YIM 131861</strain>
    </source>
</reference>
<proteinExistence type="inferred from homology"/>